<evidence type="ECO:0000313" key="2">
    <source>
        <dbReference type="Proteomes" id="UP001206925"/>
    </source>
</evidence>
<keyword evidence="2" id="KW-1185">Reference proteome</keyword>
<accession>A0AAD5G736</accession>
<dbReference type="Proteomes" id="UP001206925">
    <property type="component" value="Unassembled WGS sequence"/>
</dbReference>
<reference evidence="1" key="1">
    <citation type="submission" date="2022-06" db="EMBL/GenBank/DDBJ databases">
        <title>Uncovering the hologenomic basis of an extraordinary plant invasion.</title>
        <authorList>
            <person name="Bieker V.C."/>
            <person name="Martin M.D."/>
            <person name="Gilbert T."/>
            <person name="Hodgins K."/>
            <person name="Battlay P."/>
            <person name="Petersen B."/>
            <person name="Wilson J."/>
        </authorList>
    </citation>
    <scope>NUCLEOTIDE SEQUENCE</scope>
    <source>
        <strain evidence="1">AA19_3_7</strain>
        <tissue evidence="1">Leaf</tissue>
    </source>
</reference>
<gene>
    <name evidence="1" type="ORF">M8C21_026420</name>
</gene>
<dbReference type="EMBL" id="JAMZMK010010609">
    <property type="protein sequence ID" value="KAI7730857.1"/>
    <property type="molecule type" value="Genomic_DNA"/>
</dbReference>
<organism evidence="1 2">
    <name type="scientific">Ambrosia artemisiifolia</name>
    <name type="common">Common ragweed</name>
    <dbReference type="NCBI Taxonomy" id="4212"/>
    <lineage>
        <taxon>Eukaryota</taxon>
        <taxon>Viridiplantae</taxon>
        <taxon>Streptophyta</taxon>
        <taxon>Embryophyta</taxon>
        <taxon>Tracheophyta</taxon>
        <taxon>Spermatophyta</taxon>
        <taxon>Magnoliopsida</taxon>
        <taxon>eudicotyledons</taxon>
        <taxon>Gunneridae</taxon>
        <taxon>Pentapetalae</taxon>
        <taxon>asterids</taxon>
        <taxon>campanulids</taxon>
        <taxon>Asterales</taxon>
        <taxon>Asteraceae</taxon>
        <taxon>Asteroideae</taxon>
        <taxon>Heliantheae alliance</taxon>
        <taxon>Heliantheae</taxon>
        <taxon>Ambrosia</taxon>
    </lineage>
</organism>
<evidence type="ECO:0000313" key="1">
    <source>
        <dbReference type="EMBL" id="KAI7730857.1"/>
    </source>
</evidence>
<proteinExistence type="predicted"/>
<dbReference type="AlphaFoldDB" id="A0AAD5G736"/>
<sequence>MLRDNKEAKEKTLISPPLKVIQVREVATIQGCAHNPMSLDQTLEHWEKVGDDFWNGSQDEDASSVRLPAA</sequence>
<comment type="caution">
    <text evidence="1">The sequence shown here is derived from an EMBL/GenBank/DDBJ whole genome shotgun (WGS) entry which is preliminary data.</text>
</comment>
<protein>
    <submittedName>
        <fullName evidence="1">Uncharacterized protein</fullName>
    </submittedName>
</protein>
<name>A0AAD5G736_AMBAR</name>